<organism evidence="1 2">
    <name type="scientific">Crocosphaera subtropica (strain ATCC 51142 / BH68)</name>
    <name type="common">Cyanothece sp. (strain ATCC 51142)</name>
    <dbReference type="NCBI Taxonomy" id="43989"/>
    <lineage>
        <taxon>Bacteria</taxon>
        <taxon>Bacillati</taxon>
        <taxon>Cyanobacteriota</taxon>
        <taxon>Cyanophyceae</taxon>
        <taxon>Oscillatoriophycideae</taxon>
        <taxon>Chroococcales</taxon>
        <taxon>Aphanothecaceae</taxon>
        <taxon>Crocosphaera</taxon>
        <taxon>Crocosphaera subtropica</taxon>
    </lineage>
</organism>
<dbReference type="Gene3D" id="3.20.20.80">
    <property type="entry name" value="Glycosidases"/>
    <property type="match status" value="1"/>
</dbReference>
<dbReference type="RefSeq" id="WP_009544777.1">
    <property type="nucleotide sequence ID" value="NC_010546.1"/>
</dbReference>
<proteinExistence type="predicted"/>
<dbReference type="HOGENOM" id="CLU_014267_0_0_3"/>
<dbReference type="STRING" id="43989.cce_2532"/>
<name>B1WS94_CROS5</name>
<evidence type="ECO:0000313" key="1">
    <source>
        <dbReference type="EMBL" id="ACB51880.1"/>
    </source>
</evidence>
<reference evidence="1 2" key="1">
    <citation type="journal article" date="2008" name="Proc. Natl. Acad. Sci. U.S.A.">
        <title>The genome of Cyanothece 51142, a unicellular diazotrophic cyanobacterium important in the marine nitrogen cycle.</title>
        <authorList>
            <person name="Welsh E.A."/>
            <person name="Liberton M."/>
            <person name="Stoeckel J."/>
            <person name="Loh T."/>
            <person name="Elvitigala T."/>
            <person name="Wang C."/>
            <person name="Wollam A."/>
            <person name="Fulton R.S."/>
            <person name="Clifton S.W."/>
            <person name="Jacobs J.M."/>
            <person name="Aurora R."/>
            <person name="Ghosh B.K."/>
            <person name="Sherman L.A."/>
            <person name="Smith R.D."/>
            <person name="Wilson R.K."/>
            <person name="Pakrasi H.B."/>
        </authorList>
    </citation>
    <scope>NUCLEOTIDE SEQUENCE [LARGE SCALE GENOMIC DNA]</scope>
    <source>
        <strain evidence="2">ATCC 51142 / BH68</strain>
    </source>
</reference>
<dbReference type="AlphaFoldDB" id="B1WS94"/>
<dbReference type="EMBL" id="CP000806">
    <property type="protein sequence ID" value="ACB51880.1"/>
    <property type="molecule type" value="Genomic_DNA"/>
</dbReference>
<keyword evidence="2" id="KW-1185">Reference proteome</keyword>
<accession>B1WS94</accession>
<dbReference type="SUPFAM" id="SSF51445">
    <property type="entry name" value="(Trans)glycosidases"/>
    <property type="match status" value="1"/>
</dbReference>
<evidence type="ECO:0000313" key="2">
    <source>
        <dbReference type="Proteomes" id="UP000001203"/>
    </source>
</evidence>
<dbReference type="OrthoDB" id="9801493at2"/>
<evidence type="ECO:0008006" key="3">
    <source>
        <dbReference type="Google" id="ProtNLM"/>
    </source>
</evidence>
<dbReference type="Proteomes" id="UP000001203">
    <property type="component" value="Chromosome circular"/>
</dbReference>
<gene>
    <name evidence="1" type="ordered locus">cce_2532</name>
</gene>
<dbReference type="KEGG" id="cyt:cce_2532"/>
<dbReference type="PROSITE" id="PS51257">
    <property type="entry name" value="PROKAR_LIPOPROTEIN"/>
    <property type="match status" value="1"/>
</dbReference>
<protein>
    <recommendedName>
        <fullName evidence="3">Glycoside hydrolase family 42 N-terminal domain-containing protein</fullName>
    </recommendedName>
</protein>
<dbReference type="eggNOG" id="COG1874">
    <property type="taxonomic scope" value="Bacteria"/>
</dbReference>
<dbReference type="InterPro" id="IPR017853">
    <property type="entry name" value="GH"/>
</dbReference>
<sequence length="756" mass="86812">MNKINYLSIIVLVGFLSSCQLQTHQLFKKEVITKAESINTINTDSWSFEPQRDTYDKNSLLDLRYLNEKIAGETGFIRLSPSGEDFVKGNGESIRFWAVNSYVWRKSYQQLEDNARFLAKRGVNMVRWHGQIVDENDNKTLKNIDKKARQQLWQYVAAMKKEGIYLTLSPYYAHALKPQENWQLPHDSKNFSGLLFFDPDLQKAYKNWLKELLIPVNPYTGIPLKDEAAIAIIQLQNEDSLLFWTFKNIQGRDLELLTNQYRDWLINKYGSLEQVIKVWQGVSLKGENIKEGQLKFYEMWHLTQPENPNSGKGKRLADQTQFLTETMYNFNQEIKRFLREEIGAKQLINAGNWKTADPIKLNDAERYSYTATEVIGVNRYYNGGIHQGKHSGWAIINGDKFTNRSILFDPYSFPLNLKQVANHPIIIPESSWVPPLGYQSESPFLVSIFQSLTGIDGFYWFAMKEPQWRQPSSANGYLPSLGKWVINTPELLGNFPAAALMYRQNYIKEGETVITENRKLTELWNRQIPIISETKSFDPNRDQDSQNGNTNIGNRIHPLAFLVGSVEVTYGNEKSNKILDLKKYINEKDKIIRSITGEITWNYKQGICLLNTAKAQGVTGFLKGVGEIKLEDTRIKSNNQYATVIVLSMDNKPIKASEKILIQVGTIARPTDWKQQAITWKDKQGNLQQGLKIIDYGKAPWRLENNDIDLIINNPKLTQAIILDSNGLAKQTIKLKSDHSQISLQFPANAKYVVLE</sequence>